<dbReference type="AlphaFoldDB" id="A0A6J7ZL99"/>
<evidence type="ECO:0000256" key="4">
    <source>
        <dbReference type="ARBA" id="ARBA00022691"/>
    </source>
</evidence>
<comment type="catalytic activity">
    <reaction evidence="5">
        <text>a 2'-deoxyadenosine in DNA + S-adenosyl-L-methionine = an N(6)-methyl-2'-deoxyadenosine in DNA + S-adenosyl-L-homocysteine + H(+)</text>
        <dbReference type="Rhea" id="RHEA:15197"/>
        <dbReference type="Rhea" id="RHEA-COMP:12418"/>
        <dbReference type="Rhea" id="RHEA-COMP:12419"/>
        <dbReference type="ChEBI" id="CHEBI:15378"/>
        <dbReference type="ChEBI" id="CHEBI:57856"/>
        <dbReference type="ChEBI" id="CHEBI:59789"/>
        <dbReference type="ChEBI" id="CHEBI:90615"/>
        <dbReference type="ChEBI" id="CHEBI:90616"/>
        <dbReference type="EC" id="2.1.1.72"/>
    </reaction>
</comment>
<dbReference type="InterPro" id="IPR050953">
    <property type="entry name" value="N4_N6_ade-DNA_methylase"/>
</dbReference>
<evidence type="ECO:0000313" key="8">
    <source>
        <dbReference type="Proteomes" id="UP000196521"/>
    </source>
</evidence>
<feature type="domain" description="Type II methyltransferase M.TaqI-like" evidence="6">
    <location>
        <begin position="589"/>
        <end position="817"/>
    </location>
</feature>
<dbReference type="InterPro" id="IPR011639">
    <property type="entry name" value="MethylTrfase_TaqI-like_dom"/>
</dbReference>
<dbReference type="PROSITE" id="PS00092">
    <property type="entry name" value="N6_MTASE"/>
    <property type="match status" value="1"/>
</dbReference>
<evidence type="ECO:0000256" key="3">
    <source>
        <dbReference type="ARBA" id="ARBA00022679"/>
    </source>
</evidence>
<name>A0A6J7ZL99_PLARU</name>
<evidence type="ECO:0000259" key="6">
    <source>
        <dbReference type="Pfam" id="PF07669"/>
    </source>
</evidence>
<keyword evidence="2" id="KW-0489">Methyltransferase</keyword>
<dbReference type="Gene3D" id="3.40.50.150">
    <property type="entry name" value="Vaccinia Virus protein VP39"/>
    <property type="match status" value="1"/>
</dbReference>
<dbReference type="EC" id="2.1.1.72" evidence="1"/>
<dbReference type="GO" id="GO:0006304">
    <property type="term" value="P:DNA modification"/>
    <property type="evidence" value="ECO:0007669"/>
    <property type="project" value="InterPro"/>
</dbReference>
<dbReference type="EMBL" id="LR812490">
    <property type="protein sequence ID" value="CAC5343164.1"/>
    <property type="molecule type" value="Genomic_DNA"/>
</dbReference>
<dbReference type="GO" id="GO:0009007">
    <property type="term" value="F:site-specific DNA-methyltransferase (adenine-specific) activity"/>
    <property type="evidence" value="ECO:0007669"/>
    <property type="project" value="UniProtKB-EC"/>
</dbReference>
<proteinExistence type="predicted"/>
<dbReference type="GO" id="GO:0003676">
    <property type="term" value="F:nucleic acid binding"/>
    <property type="evidence" value="ECO:0007669"/>
    <property type="project" value="InterPro"/>
</dbReference>
<dbReference type="GO" id="GO:0032259">
    <property type="term" value="P:methylation"/>
    <property type="evidence" value="ECO:0007669"/>
    <property type="project" value="UniProtKB-KW"/>
</dbReference>
<dbReference type="EMBL" id="CZCZ02000013">
    <property type="protein sequence ID" value="CAC5343164.1"/>
    <property type="molecule type" value="Genomic_DNA"/>
</dbReference>
<comment type="caution">
    <text evidence="7">The sequence shown here is derived from an EMBL/GenBank/DDBJ whole genome shotgun (WGS) entry which is preliminary data.</text>
</comment>
<dbReference type="Pfam" id="PF07669">
    <property type="entry name" value="Eco57I"/>
    <property type="match status" value="1"/>
</dbReference>
<keyword evidence="4" id="KW-0949">S-adenosyl-L-methionine</keyword>
<sequence>MKLTIFNELDFLPALRAFFAELQVPINAVTDKPINARDILGNNYKDREPFELIDDVYFLGMVDDAAFRGGKSLAIDKIKSDYDGIIIFGVTLNNRDGGLLPTRSHLAEIARAFNREFCYTPVVVVFKYADADNKYLAFANTERSKYKRNQEGEKAGKVTLLRDVSISNIHSAHEKIIFGDKSFKGLKIDASKVNSFKKLYDYWQTVFSLQALNDQFYADLQDWFYYASQHIKLPFRPDYVPEKENIKNFLVRLLARTMFCWFIKEKGLIKPEILELRDWDGRVFPLVKDFEDENFLESNSYYRGVLQNIFFNSLNQKDKKSLKDFKWTKYLHSDFQVEWFIDIPYLNGGIFDDLDEDNAKESIEDTVMRVPNFLFYGIETEEIVAKGKAKKIEVSKVYHNGLNGIFKSYKFTLEENTPYDEDIALDPELLGLVFENLLAELDPNLEENTIKSIRKQTGSYYTPRKVIQEMVNESLFIYLKKHTAPANVETLKKLVYENILDNTSNAFCEGVVNGIDRFKVLDPACGSGAFPMGVLHRLVDILKLVDPDNSKWLRLKLQPVDANYRDEFEKTLKQHLDDYSRKLGIIRDSIYGIDIQPLAVQITKLRFFISLLIDQKVEKGITPMPNIETKIICANSLKNIQPDLLSFGAIPQLKIARLKYYKPDLSIDEKRSVTDDIVTVLDGAFPSFSTEIMGKHIAGQNRELLRHWFTHATVAAPFFNLDFFYPELEGQGFDCVIGNPPYGGTKISDDVRKDLGIDSKDPYGAFIARFLASCDKQTPLKNGGVLAYIVSDTFMTIKSHHALRRQMMDNYIHKMIRVHPDTFKATVNTAIIICERNRSKSFNQDHVCQMVDMTNVSVHDSYSRFVELLGLARGVDFDEVKECVSNEEYGIYYYPQGLIRTNSNLPFFVASPKLFALMNDSNDPDCLPKTIVQEIGGKRLTVRKIEMNRKEIQVVKLGDIADVKQGLATGDNQAYLFQNPAARGNYRSIEDFREYLLTEENLDKIRNNENLRLDVINKGISKDDPSSQRYFGGRYIVPYDKGGESDSDDGWMPNYFVTTDYFIDWSEWSINRMKTYTIAQRIREYKEKTSIKSHYETTNAAIIRSPDTYFIKGITYSRTGNYAPTFRVATGSVFDTKSCTLFFSKESFVICSLAYCSSKLLKFFFKNFQGHTVDAQVDDLKVSSFPLNILGCSAINQLSHSIIQKQKIDPYYDYASHEQIEIDKLVYEAYGLNAEDIAEVENWYARRYPKLSQAQKANLRKLNPTI</sequence>
<evidence type="ECO:0000256" key="1">
    <source>
        <dbReference type="ARBA" id="ARBA00011900"/>
    </source>
</evidence>
<dbReference type="RefSeq" id="WP_026796455.1">
    <property type="nucleotide sequence ID" value="NZ_LR812490.1"/>
</dbReference>
<dbReference type="PANTHER" id="PTHR33841">
    <property type="entry name" value="DNA METHYLTRANSFERASE YEEA-RELATED"/>
    <property type="match status" value="1"/>
</dbReference>
<protein>
    <recommendedName>
        <fullName evidence="1">site-specific DNA-methyltransferase (adenine-specific)</fullName>
        <ecNumber evidence="1">2.1.1.72</ecNumber>
    </recommendedName>
</protein>
<evidence type="ECO:0000256" key="5">
    <source>
        <dbReference type="ARBA" id="ARBA00047942"/>
    </source>
</evidence>
<dbReference type="Proteomes" id="UP000196521">
    <property type="component" value="Chromosome"/>
</dbReference>
<evidence type="ECO:0000313" key="7">
    <source>
        <dbReference type="EMBL" id="CAC5343164.1"/>
    </source>
</evidence>
<accession>A0A6J7ZL99</accession>
<dbReference type="InterPro" id="IPR002052">
    <property type="entry name" value="DNA_methylase_N6_adenine_CS"/>
</dbReference>
<dbReference type="InterPro" id="IPR029063">
    <property type="entry name" value="SAM-dependent_MTases_sf"/>
</dbReference>
<organism evidence="7 8">
    <name type="scientific">Planktothrix rubescens CCAP 1459/22</name>
    <dbReference type="NCBI Taxonomy" id="329571"/>
    <lineage>
        <taxon>Bacteria</taxon>
        <taxon>Bacillati</taxon>
        <taxon>Cyanobacteriota</taxon>
        <taxon>Cyanophyceae</taxon>
        <taxon>Oscillatoriophycideae</taxon>
        <taxon>Oscillatoriales</taxon>
        <taxon>Microcoleaceae</taxon>
        <taxon>Planktothrix</taxon>
    </lineage>
</organism>
<keyword evidence="8" id="KW-1185">Reference proteome</keyword>
<dbReference type="PRINTS" id="PR00507">
    <property type="entry name" value="N12N6MTFRASE"/>
</dbReference>
<evidence type="ECO:0000256" key="2">
    <source>
        <dbReference type="ARBA" id="ARBA00022603"/>
    </source>
</evidence>
<reference evidence="7" key="1">
    <citation type="submission" date="2020-05" db="EMBL/GenBank/DDBJ databases">
        <authorList>
            <consortium name="Genoscope - CEA"/>
            <person name="William W."/>
        </authorList>
    </citation>
    <scope>NUCLEOTIDE SEQUENCE [LARGE SCALE GENOMIC DNA]</scope>
    <source>
        <strain evidence="7">PCC 7821</strain>
    </source>
</reference>
<gene>
    <name evidence="7" type="ORF">PLAN_30397</name>
</gene>
<dbReference type="PANTHER" id="PTHR33841:SF1">
    <property type="entry name" value="DNA METHYLTRANSFERASE A"/>
    <property type="match status" value="1"/>
</dbReference>
<keyword evidence="3" id="KW-0808">Transferase</keyword>
<dbReference type="SUPFAM" id="SSF53335">
    <property type="entry name" value="S-adenosyl-L-methionine-dependent methyltransferases"/>
    <property type="match status" value="1"/>
</dbReference>